<keyword evidence="1" id="KW-0732">Signal</keyword>
<organism evidence="2 3">
    <name type="scientific">Shewanella jiangmenensis</name>
    <dbReference type="NCBI Taxonomy" id="2837387"/>
    <lineage>
        <taxon>Bacteria</taxon>
        <taxon>Pseudomonadati</taxon>
        <taxon>Pseudomonadota</taxon>
        <taxon>Gammaproteobacteria</taxon>
        <taxon>Alteromonadales</taxon>
        <taxon>Shewanellaceae</taxon>
        <taxon>Shewanella</taxon>
    </lineage>
</organism>
<dbReference type="Proteomes" id="UP001195903">
    <property type="component" value="Unassembled WGS sequence"/>
</dbReference>
<reference evidence="2 3" key="1">
    <citation type="submission" date="2021-05" db="EMBL/GenBank/DDBJ databases">
        <title>Shewanella sp. JM162201.</title>
        <authorList>
            <person name="Xu S."/>
            <person name="Li A."/>
        </authorList>
    </citation>
    <scope>NUCLEOTIDE SEQUENCE [LARGE SCALE GENOMIC DNA]</scope>
    <source>
        <strain evidence="2 3">JM162201</strain>
    </source>
</reference>
<keyword evidence="3" id="KW-1185">Reference proteome</keyword>
<dbReference type="RefSeq" id="WP_214506346.1">
    <property type="nucleotide sequence ID" value="NZ_JAHEPS010000002.1"/>
</dbReference>
<dbReference type="InterPro" id="IPR032811">
    <property type="entry name" value="Put_conjugal_transfer"/>
</dbReference>
<dbReference type="Gene3D" id="2.40.160.60">
    <property type="entry name" value="Outer membrane protein transport protein (OMPP1/FadL/TodX)"/>
    <property type="match status" value="1"/>
</dbReference>
<proteinExistence type="predicted"/>
<dbReference type="SUPFAM" id="SSF56935">
    <property type="entry name" value="Porins"/>
    <property type="match status" value="1"/>
</dbReference>
<feature type="signal peptide" evidence="1">
    <location>
        <begin position="1"/>
        <end position="21"/>
    </location>
</feature>
<feature type="chain" id="PRO_5045914263" evidence="1">
    <location>
        <begin position="22"/>
        <end position="397"/>
    </location>
</feature>
<comment type="caution">
    <text evidence="2">The sequence shown here is derived from an EMBL/GenBank/DDBJ whole genome shotgun (WGS) entry which is preliminary data.</text>
</comment>
<evidence type="ECO:0000256" key="1">
    <source>
        <dbReference type="SAM" id="SignalP"/>
    </source>
</evidence>
<dbReference type="Pfam" id="PF13729">
    <property type="entry name" value="TraF_2"/>
    <property type="match status" value="1"/>
</dbReference>
<evidence type="ECO:0000313" key="2">
    <source>
        <dbReference type="EMBL" id="MBT1444142.1"/>
    </source>
</evidence>
<evidence type="ECO:0000313" key="3">
    <source>
        <dbReference type="Proteomes" id="UP001195903"/>
    </source>
</evidence>
<sequence length="397" mass="42328">MKTKIAAAAAAVLFSQYGWCAQDVMDARSDAMGGTGVASASLASAAWLNPALMSLPEYQTGDAALLIPVLGAEVADKDNLADKFDSLEDNYDGLDAAIDSGDVDAIDRYRSLLLADLKGLDGNSGYASAGIGVSFTLPSSGISWGLYYKSYLDGIALADVSDADLLLLETLDPENPPALEDLTSQGRVIAGAQSELALAVSVPLSIVNMPVTVGLTPKLQRIDSFNYAVSANNFDAGDFDSDDYRNNESGFNLDAGIAIRPLENLTFGLIGRNLIERELDTVESEGVMATYRVGPMVTAGVSYRMGALQLSTDLDLTDNEKFVGLDGTKYWRVGGEWQAFDWLALRAGYRHDINDLTSDIYSFGTGFSIGSGFKLDLTGMWGEDDALGAVLQSSYHF</sequence>
<accession>A0ABS5V0Y5</accession>
<dbReference type="EMBL" id="JAHEPS010000002">
    <property type="protein sequence ID" value="MBT1444142.1"/>
    <property type="molecule type" value="Genomic_DNA"/>
</dbReference>
<gene>
    <name evidence="2" type="primary">traF</name>
    <name evidence="2" type="ORF">KJI95_06335</name>
</gene>
<protein>
    <submittedName>
        <fullName evidence="2">Conjugal transfer protein TraF</fullName>
    </submittedName>
</protein>
<name>A0ABS5V0Y5_9GAMM</name>